<feature type="compositionally biased region" description="Basic and acidic residues" evidence="1">
    <location>
        <begin position="427"/>
        <end position="437"/>
    </location>
</feature>
<dbReference type="Proteomes" id="UP000184383">
    <property type="component" value="Unassembled WGS sequence"/>
</dbReference>
<dbReference type="EMBL" id="KV878209">
    <property type="protein sequence ID" value="OJJ40811.1"/>
    <property type="molecule type" value="Genomic_DNA"/>
</dbReference>
<keyword evidence="3" id="KW-1185">Reference proteome</keyword>
<organism evidence="2 3">
    <name type="scientific">Aspergillus wentii DTO 134E9</name>
    <dbReference type="NCBI Taxonomy" id="1073089"/>
    <lineage>
        <taxon>Eukaryota</taxon>
        <taxon>Fungi</taxon>
        <taxon>Dikarya</taxon>
        <taxon>Ascomycota</taxon>
        <taxon>Pezizomycotina</taxon>
        <taxon>Eurotiomycetes</taxon>
        <taxon>Eurotiomycetidae</taxon>
        <taxon>Eurotiales</taxon>
        <taxon>Aspergillaceae</taxon>
        <taxon>Aspergillus</taxon>
        <taxon>Aspergillus subgen. Cremei</taxon>
    </lineage>
</organism>
<feature type="region of interest" description="Disordered" evidence="1">
    <location>
        <begin position="427"/>
        <end position="453"/>
    </location>
</feature>
<evidence type="ECO:0000256" key="1">
    <source>
        <dbReference type="SAM" id="MobiDB-lite"/>
    </source>
</evidence>
<proteinExistence type="predicted"/>
<dbReference type="STRING" id="1073089.A0A1L9S0W4"/>
<dbReference type="VEuPathDB" id="FungiDB:ASPWEDRAFT_22958"/>
<feature type="compositionally biased region" description="Basic and acidic residues" evidence="1">
    <location>
        <begin position="444"/>
        <end position="453"/>
    </location>
</feature>
<protein>
    <submittedName>
        <fullName evidence="2">Uncharacterized protein</fullName>
    </submittedName>
</protein>
<evidence type="ECO:0000313" key="2">
    <source>
        <dbReference type="EMBL" id="OJJ40811.1"/>
    </source>
</evidence>
<gene>
    <name evidence="2" type="ORF">ASPWEDRAFT_22958</name>
</gene>
<dbReference type="OrthoDB" id="4770905at2759"/>
<dbReference type="RefSeq" id="XP_040694487.1">
    <property type="nucleotide sequence ID" value="XM_040832420.1"/>
</dbReference>
<reference evidence="3" key="1">
    <citation type="journal article" date="2017" name="Genome Biol.">
        <title>Comparative genomics reveals high biological diversity and specific adaptations in the industrially and medically important fungal genus Aspergillus.</title>
        <authorList>
            <person name="de Vries R.P."/>
            <person name="Riley R."/>
            <person name="Wiebenga A."/>
            <person name="Aguilar-Osorio G."/>
            <person name="Amillis S."/>
            <person name="Uchima C.A."/>
            <person name="Anderluh G."/>
            <person name="Asadollahi M."/>
            <person name="Askin M."/>
            <person name="Barry K."/>
            <person name="Battaglia E."/>
            <person name="Bayram O."/>
            <person name="Benocci T."/>
            <person name="Braus-Stromeyer S.A."/>
            <person name="Caldana C."/>
            <person name="Canovas D."/>
            <person name="Cerqueira G.C."/>
            <person name="Chen F."/>
            <person name="Chen W."/>
            <person name="Choi C."/>
            <person name="Clum A."/>
            <person name="Dos Santos R.A."/>
            <person name="Damasio A.R."/>
            <person name="Diallinas G."/>
            <person name="Emri T."/>
            <person name="Fekete E."/>
            <person name="Flipphi M."/>
            <person name="Freyberg S."/>
            <person name="Gallo A."/>
            <person name="Gournas C."/>
            <person name="Habgood R."/>
            <person name="Hainaut M."/>
            <person name="Harispe M.L."/>
            <person name="Henrissat B."/>
            <person name="Hilden K.S."/>
            <person name="Hope R."/>
            <person name="Hossain A."/>
            <person name="Karabika E."/>
            <person name="Karaffa L."/>
            <person name="Karanyi Z."/>
            <person name="Krasevec N."/>
            <person name="Kuo A."/>
            <person name="Kusch H."/>
            <person name="LaButti K."/>
            <person name="Lagendijk E.L."/>
            <person name="Lapidus A."/>
            <person name="Levasseur A."/>
            <person name="Lindquist E."/>
            <person name="Lipzen A."/>
            <person name="Logrieco A.F."/>
            <person name="MacCabe A."/>
            <person name="Maekelae M.R."/>
            <person name="Malavazi I."/>
            <person name="Melin P."/>
            <person name="Meyer V."/>
            <person name="Mielnichuk N."/>
            <person name="Miskei M."/>
            <person name="Molnar A.P."/>
            <person name="Mule G."/>
            <person name="Ngan C.Y."/>
            <person name="Orejas M."/>
            <person name="Orosz E."/>
            <person name="Ouedraogo J.P."/>
            <person name="Overkamp K.M."/>
            <person name="Park H.-S."/>
            <person name="Perrone G."/>
            <person name="Piumi F."/>
            <person name="Punt P.J."/>
            <person name="Ram A.F."/>
            <person name="Ramon A."/>
            <person name="Rauscher S."/>
            <person name="Record E."/>
            <person name="Riano-Pachon D.M."/>
            <person name="Robert V."/>
            <person name="Roehrig J."/>
            <person name="Ruller R."/>
            <person name="Salamov A."/>
            <person name="Salih N.S."/>
            <person name="Samson R.A."/>
            <person name="Sandor E."/>
            <person name="Sanguinetti M."/>
            <person name="Schuetze T."/>
            <person name="Sepcic K."/>
            <person name="Shelest E."/>
            <person name="Sherlock G."/>
            <person name="Sophianopoulou V."/>
            <person name="Squina F.M."/>
            <person name="Sun H."/>
            <person name="Susca A."/>
            <person name="Todd R.B."/>
            <person name="Tsang A."/>
            <person name="Unkles S.E."/>
            <person name="van de Wiele N."/>
            <person name="van Rossen-Uffink D."/>
            <person name="Oliveira J.V."/>
            <person name="Vesth T.C."/>
            <person name="Visser J."/>
            <person name="Yu J.-H."/>
            <person name="Zhou M."/>
            <person name="Andersen M.R."/>
            <person name="Archer D.B."/>
            <person name="Baker S.E."/>
            <person name="Benoit I."/>
            <person name="Brakhage A.A."/>
            <person name="Braus G.H."/>
            <person name="Fischer R."/>
            <person name="Frisvad J.C."/>
            <person name="Goldman G.H."/>
            <person name="Houbraken J."/>
            <person name="Oakley B."/>
            <person name="Pocsi I."/>
            <person name="Scazzocchio C."/>
            <person name="Seiboth B."/>
            <person name="vanKuyk P.A."/>
            <person name="Wortman J."/>
            <person name="Dyer P.S."/>
            <person name="Grigoriev I.V."/>
        </authorList>
    </citation>
    <scope>NUCLEOTIDE SEQUENCE [LARGE SCALE GENOMIC DNA]</scope>
    <source>
        <strain evidence="3">DTO 134E9</strain>
    </source>
</reference>
<name>A0A1L9S0W4_ASPWE</name>
<accession>A0A1L9S0W4</accession>
<sequence length="453" mass="50882">MSTAYPEGEVFFTRESLKTEGYDPEDTNQFYSNFLIEVATNEPDRWAVNKNPPGFRHTNPYAKHKKVVKKTGPLKHTYSYWDHWCVGYGAKDDVKRVVRYKNHGDALVFTERWFQRDPQRLLLPIRAVYFPLIQTADRKFDQLATFIQVNFYHQGKRKVWHTDREAFHDHYFTRERGTGIDGKWALGINVTDVMGLLSLPHHFRNTNVWDAKLVIWDKVKTGGPEAEDRDAAPGMDFVTLVNASLAVELAWRPPPPPDDTGDEWIFNVLKGIMGVALSTVPVAGPLLAASFTIGLTIVADKDNAVEYLASAKWTGDVTRAAAGSSVRIKKFLGAGWQGVNLLAGARGKTLTVGEAEAEEEKELDVNSIPPNPLLLDGLRALLEHDDLDPPDDDKTPPHGEGLEKAVRLGQISLKEAQGIEKVLDKAAEKERIRRENPEASEEDMERKRGCTVM</sequence>
<dbReference type="AlphaFoldDB" id="A0A1L9S0W4"/>
<evidence type="ECO:0000313" key="3">
    <source>
        <dbReference type="Proteomes" id="UP000184383"/>
    </source>
</evidence>
<dbReference type="GeneID" id="63748268"/>